<feature type="compositionally biased region" description="Polar residues" evidence="4">
    <location>
        <begin position="11"/>
        <end position="23"/>
    </location>
</feature>
<evidence type="ECO:0000256" key="4">
    <source>
        <dbReference type="SAM" id="MobiDB-lite"/>
    </source>
</evidence>
<dbReference type="AlphaFoldDB" id="A0A1D7Y3X8"/>
<comment type="similarity">
    <text evidence="1 3">Belongs to the short-chain dehydrogenases/reductases (SDR) family.</text>
</comment>
<dbReference type="SMART" id="SM00822">
    <property type="entry name" value="PKS_KR"/>
    <property type="match status" value="1"/>
</dbReference>
<evidence type="ECO:0000313" key="6">
    <source>
        <dbReference type="EMBL" id="AOR30292.1"/>
    </source>
</evidence>
<dbReference type="InterPro" id="IPR002347">
    <property type="entry name" value="SDR_fam"/>
</dbReference>
<dbReference type="PRINTS" id="PR00080">
    <property type="entry name" value="SDRFAMILY"/>
</dbReference>
<organism evidence="6 7">
    <name type="scientific">Streptomyces fodineus</name>
    <dbReference type="NCBI Taxonomy" id="1904616"/>
    <lineage>
        <taxon>Bacteria</taxon>
        <taxon>Bacillati</taxon>
        <taxon>Actinomycetota</taxon>
        <taxon>Actinomycetes</taxon>
        <taxon>Kitasatosporales</taxon>
        <taxon>Streptomycetaceae</taxon>
        <taxon>Streptomyces</taxon>
    </lineage>
</organism>
<evidence type="ECO:0000256" key="2">
    <source>
        <dbReference type="ARBA" id="ARBA00023002"/>
    </source>
</evidence>
<dbReference type="PANTHER" id="PTHR44196">
    <property type="entry name" value="DEHYDROGENASE/REDUCTASE SDR FAMILY MEMBER 7B"/>
    <property type="match status" value="1"/>
</dbReference>
<dbReference type="EMBL" id="CP017248">
    <property type="protein sequence ID" value="AOR30292.1"/>
    <property type="molecule type" value="Genomic_DNA"/>
</dbReference>
<dbReference type="InterPro" id="IPR057326">
    <property type="entry name" value="KR_dom"/>
</dbReference>
<dbReference type="Proteomes" id="UP000094960">
    <property type="component" value="Chromosome"/>
</dbReference>
<evidence type="ECO:0000259" key="5">
    <source>
        <dbReference type="SMART" id="SM00822"/>
    </source>
</evidence>
<name>A0A1D7Y3X8_9ACTN</name>
<reference evidence="7" key="1">
    <citation type="submission" date="2016-09" db="EMBL/GenBank/DDBJ databases">
        <title>Streptomyces puniciscabiei strain:TW1S1 Genome sequencing and assembly.</title>
        <authorList>
            <person name="Kim M.-K."/>
            <person name="Kim S.B."/>
        </authorList>
    </citation>
    <scope>NUCLEOTIDE SEQUENCE [LARGE SCALE GENOMIC DNA]</scope>
    <source>
        <strain evidence="7">TW1S1</strain>
    </source>
</reference>
<dbReference type="RefSeq" id="WP_069776946.1">
    <property type="nucleotide sequence ID" value="NZ_CP017248.1"/>
</dbReference>
<evidence type="ECO:0000313" key="7">
    <source>
        <dbReference type="Proteomes" id="UP000094960"/>
    </source>
</evidence>
<dbReference type="GO" id="GO:0016020">
    <property type="term" value="C:membrane"/>
    <property type="evidence" value="ECO:0007669"/>
    <property type="project" value="TreeGrafter"/>
</dbReference>
<dbReference type="PRINTS" id="PR00081">
    <property type="entry name" value="GDHRDH"/>
</dbReference>
<dbReference type="InterPro" id="IPR036291">
    <property type="entry name" value="NAD(P)-bd_dom_sf"/>
</dbReference>
<dbReference type="Gene3D" id="3.40.50.720">
    <property type="entry name" value="NAD(P)-binding Rossmann-like Domain"/>
    <property type="match status" value="1"/>
</dbReference>
<gene>
    <name evidence="6" type="ORF">BFF78_03795</name>
</gene>
<dbReference type="CDD" id="cd05233">
    <property type="entry name" value="SDR_c"/>
    <property type="match status" value="1"/>
</dbReference>
<dbReference type="SUPFAM" id="SSF51735">
    <property type="entry name" value="NAD(P)-binding Rossmann-fold domains"/>
    <property type="match status" value="1"/>
</dbReference>
<dbReference type="KEGG" id="spun:BFF78_03795"/>
<sequence>MSHAPPPAGPSNRTGPVTTSVPQPGSGPRPDGNRAGRGGTALVTGASSGIGAVVARRLAAEGGWRLVLNGRDATRLEQVAAQVDALAVPADLTRPGADRLLTELVLDHGGRLDLLVASAGVGWAGDFATMPQARIDEIVGVDLLATLHLVRALLPHMVAAGSGRIVLIGSVAGSVGVRGEAVYSAAKAALAAFADALRYELRHTGVGVSHVIPGAVDTPFFERRGAPYSRAWPRPVPPERVADAVWTAVRDGKDEVYVPGWLRCPALVRGAAPGLYRRLAARFG</sequence>
<accession>A0A1D7Y3X8</accession>
<keyword evidence="2" id="KW-0560">Oxidoreductase</keyword>
<evidence type="ECO:0000256" key="3">
    <source>
        <dbReference type="RuleBase" id="RU000363"/>
    </source>
</evidence>
<proteinExistence type="inferred from homology"/>
<dbReference type="PROSITE" id="PS00061">
    <property type="entry name" value="ADH_SHORT"/>
    <property type="match status" value="1"/>
</dbReference>
<keyword evidence="7" id="KW-1185">Reference proteome</keyword>
<evidence type="ECO:0000256" key="1">
    <source>
        <dbReference type="ARBA" id="ARBA00006484"/>
    </source>
</evidence>
<feature type="domain" description="Ketoreductase" evidence="5">
    <location>
        <begin position="39"/>
        <end position="215"/>
    </location>
</feature>
<dbReference type="PANTHER" id="PTHR44196:SF1">
    <property type="entry name" value="DEHYDROGENASE_REDUCTASE SDR FAMILY MEMBER 7B"/>
    <property type="match status" value="1"/>
</dbReference>
<dbReference type="GO" id="GO:0016491">
    <property type="term" value="F:oxidoreductase activity"/>
    <property type="evidence" value="ECO:0007669"/>
    <property type="project" value="UniProtKB-KW"/>
</dbReference>
<dbReference type="Pfam" id="PF00106">
    <property type="entry name" value="adh_short"/>
    <property type="match status" value="1"/>
</dbReference>
<protein>
    <submittedName>
        <fullName evidence="6">Short-chain dehydrogenase</fullName>
    </submittedName>
</protein>
<feature type="region of interest" description="Disordered" evidence="4">
    <location>
        <begin position="1"/>
        <end position="40"/>
    </location>
</feature>
<dbReference type="InterPro" id="IPR020904">
    <property type="entry name" value="Sc_DH/Rdtase_CS"/>
</dbReference>